<evidence type="ECO:0000313" key="3">
    <source>
        <dbReference type="EMBL" id="KAK9877941.1"/>
    </source>
</evidence>
<protein>
    <recommendedName>
        <fullName evidence="2">Gelsolin-like domain-containing protein</fullName>
    </recommendedName>
</protein>
<evidence type="ECO:0000256" key="1">
    <source>
        <dbReference type="SAM" id="MobiDB-lite"/>
    </source>
</evidence>
<feature type="compositionally biased region" description="Polar residues" evidence="1">
    <location>
        <begin position="151"/>
        <end position="162"/>
    </location>
</feature>
<sequence length="399" mass="45303">MTNKMPQSILEMQAALQRKGEVGWKKRYEQNNIINDELNALREKNKYNVQHSEEKASILESRKDELDAASKQWRCRVKKWDADKLSVSGRMKQSNDSIPVNIPALGNFKKPPKTRSFRGKLGDSSSIPTSPEKNRHTKLRRSCSNPEPGYQIQNLRGSSSKVTTKKVPTIRPDDFTFTDFFKSIETKFDNVNEPEEIQLTDFDAVERQSLLVLRKDIKMQKRRGASKNPIKALAQRDDIKQEYTEILIGAAERQTEKLKIDMLSKGFPHLAVEALAGLASKENFQSISLKKNSSRPSTLLPFKNTMLLLVKGRRHIQLRLVEPIADSINQGDCFLLVTPLALYNFVGSHSNIIEQAKAADIANHIKKHNDLGCGATKVTTIDLRNDKELLKHEKPSLNY</sequence>
<feature type="region of interest" description="Disordered" evidence="1">
    <location>
        <begin position="102"/>
        <end position="165"/>
    </location>
</feature>
<dbReference type="GO" id="GO:0051015">
    <property type="term" value="F:actin filament binding"/>
    <property type="evidence" value="ECO:0007669"/>
    <property type="project" value="InterPro"/>
</dbReference>
<feature type="domain" description="Gelsolin-like" evidence="2">
    <location>
        <begin position="325"/>
        <end position="366"/>
    </location>
</feature>
<dbReference type="PANTHER" id="PTHR11977">
    <property type="entry name" value="VILLIN"/>
    <property type="match status" value="1"/>
</dbReference>
<dbReference type="Gene3D" id="3.40.20.10">
    <property type="entry name" value="Severin"/>
    <property type="match status" value="1"/>
</dbReference>
<evidence type="ECO:0000313" key="4">
    <source>
        <dbReference type="Proteomes" id="UP001431783"/>
    </source>
</evidence>
<dbReference type="InterPro" id="IPR007122">
    <property type="entry name" value="Villin/Gelsolin"/>
</dbReference>
<keyword evidence="4" id="KW-1185">Reference proteome</keyword>
<dbReference type="GO" id="GO:0005737">
    <property type="term" value="C:cytoplasm"/>
    <property type="evidence" value="ECO:0007669"/>
    <property type="project" value="TreeGrafter"/>
</dbReference>
<dbReference type="GO" id="GO:0005546">
    <property type="term" value="F:phosphatidylinositol-4,5-bisphosphate binding"/>
    <property type="evidence" value="ECO:0007669"/>
    <property type="project" value="TreeGrafter"/>
</dbReference>
<reference evidence="3 4" key="1">
    <citation type="submission" date="2023-03" db="EMBL/GenBank/DDBJ databases">
        <title>Genome insight into feeding habits of ladybird beetles.</title>
        <authorList>
            <person name="Li H.-S."/>
            <person name="Huang Y.-H."/>
            <person name="Pang H."/>
        </authorList>
    </citation>
    <scope>NUCLEOTIDE SEQUENCE [LARGE SCALE GENOMIC DNA]</scope>
    <source>
        <strain evidence="3">SYSU_2023b</strain>
        <tissue evidence="3">Whole body</tissue>
    </source>
</reference>
<dbReference type="EMBL" id="JARQZJ010000044">
    <property type="protein sequence ID" value="KAK9877941.1"/>
    <property type="molecule type" value="Genomic_DNA"/>
</dbReference>
<dbReference type="GO" id="GO:0051014">
    <property type="term" value="P:actin filament severing"/>
    <property type="evidence" value="ECO:0007669"/>
    <property type="project" value="TreeGrafter"/>
</dbReference>
<dbReference type="SUPFAM" id="SSF55753">
    <property type="entry name" value="Actin depolymerizing proteins"/>
    <property type="match status" value="1"/>
</dbReference>
<dbReference type="GO" id="GO:0051016">
    <property type="term" value="P:barbed-end actin filament capping"/>
    <property type="evidence" value="ECO:0007669"/>
    <property type="project" value="TreeGrafter"/>
</dbReference>
<proteinExistence type="predicted"/>
<evidence type="ECO:0000259" key="2">
    <source>
        <dbReference type="Pfam" id="PF00626"/>
    </source>
</evidence>
<dbReference type="Proteomes" id="UP001431783">
    <property type="component" value="Unassembled WGS sequence"/>
</dbReference>
<comment type="caution">
    <text evidence="3">The sequence shown here is derived from an EMBL/GenBank/DDBJ whole genome shotgun (WGS) entry which is preliminary data.</text>
</comment>
<dbReference type="AlphaFoldDB" id="A0AAW1UB92"/>
<dbReference type="InterPro" id="IPR029006">
    <property type="entry name" value="ADF-H/Gelsolin-like_dom_sf"/>
</dbReference>
<dbReference type="GO" id="GO:0015629">
    <property type="term" value="C:actin cytoskeleton"/>
    <property type="evidence" value="ECO:0007669"/>
    <property type="project" value="TreeGrafter"/>
</dbReference>
<name>A0AAW1UB92_9CUCU</name>
<organism evidence="3 4">
    <name type="scientific">Henosepilachna vigintioctopunctata</name>
    <dbReference type="NCBI Taxonomy" id="420089"/>
    <lineage>
        <taxon>Eukaryota</taxon>
        <taxon>Metazoa</taxon>
        <taxon>Ecdysozoa</taxon>
        <taxon>Arthropoda</taxon>
        <taxon>Hexapoda</taxon>
        <taxon>Insecta</taxon>
        <taxon>Pterygota</taxon>
        <taxon>Neoptera</taxon>
        <taxon>Endopterygota</taxon>
        <taxon>Coleoptera</taxon>
        <taxon>Polyphaga</taxon>
        <taxon>Cucujiformia</taxon>
        <taxon>Coccinelloidea</taxon>
        <taxon>Coccinellidae</taxon>
        <taxon>Epilachninae</taxon>
        <taxon>Epilachnini</taxon>
        <taxon>Henosepilachna</taxon>
    </lineage>
</organism>
<dbReference type="Pfam" id="PF00626">
    <property type="entry name" value="Gelsolin"/>
    <property type="match status" value="1"/>
</dbReference>
<dbReference type="GO" id="GO:0008154">
    <property type="term" value="P:actin polymerization or depolymerization"/>
    <property type="evidence" value="ECO:0007669"/>
    <property type="project" value="TreeGrafter"/>
</dbReference>
<dbReference type="SMART" id="SM00262">
    <property type="entry name" value="GEL"/>
    <property type="match status" value="1"/>
</dbReference>
<dbReference type="InterPro" id="IPR007123">
    <property type="entry name" value="Gelsolin-like_dom"/>
</dbReference>
<dbReference type="PANTHER" id="PTHR11977:SF45">
    <property type="entry name" value="SUPERVILLIN"/>
    <property type="match status" value="1"/>
</dbReference>
<accession>A0AAW1UB92</accession>
<gene>
    <name evidence="3" type="ORF">WA026_020163</name>
</gene>